<feature type="transmembrane region" description="Helical" evidence="1">
    <location>
        <begin position="6"/>
        <end position="27"/>
    </location>
</feature>
<name>A0A1M5DCX1_9BACT</name>
<keyword evidence="3" id="KW-1185">Reference proteome</keyword>
<proteinExistence type="predicted"/>
<protein>
    <submittedName>
        <fullName evidence="2">Uncharacterized protein</fullName>
    </submittedName>
</protein>
<keyword evidence="1" id="KW-0812">Transmembrane</keyword>
<keyword evidence="1" id="KW-0472">Membrane</keyword>
<evidence type="ECO:0000256" key="1">
    <source>
        <dbReference type="SAM" id="Phobius"/>
    </source>
</evidence>
<evidence type="ECO:0000313" key="3">
    <source>
        <dbReference type="Proteomes" id="UP000184480"/>
    </source>
</evidence>
<dbReference type="Proteomes" id="UP000184480">
    <property type="component" value="Unassembled WGS sequence"/>
</dbReference>
<dbReference type="STRING" id="1346286.SAMN05444362_108155"/>
<keyword evidence="1" id="KW-1133">Transmembrane helix</keyword>
<sequence>MDSVDYLGIIGFIISIISLGFAIFIYFNHDKKIKSQEVLINEYQLKTHQEAETEKKKALIKANIIKKNKGSYAIKVFNSGNSIAKNIRVKIYLDDKEDTEEDILSITENPFPFAMLSPHDNAEISFMAFYGTPSTFYVKTMWDDLFDTDRENIQLLHRP</sequence>
<organism evidence="2 3">
    <name type="scientific">Dysgonomonas macrotermitis</name>
    <dbReference type="NCBI Taxonomy" id="1346286"/>
    <lineage>
        <taxon>Bacteria</taxon>
        <taxon>Pseudomonadati</taxon>
        <taxon>Bacteroidota</taxon>
        <taxon>Bacteroidia</taxon>
        <taxon>Bacteroidales</taxon>
        <taxon>Dysgonomonadaceae</taxon>
        <taxon>Dysgonomonas</taxon>
    </lineage>
</organism>
<accession>A0A1M5DCX1</accession>
<reference evidence="3" key="1">
    <citation type="submission" date="2016-11" db="EMBL/GenBank/DDBJ databases">
        <authorList>
            <person name="Varghese N."/>
            <person name="Submissions S."/>
        </authorList>
    </citation>
    <scope>NUCLEOTIDE SEQUENCE [LARGE SCALE GENOMIC DNA]</scope>
    <source>
        <strain evidence="3">DSM 27370</strain>
    </source>
</reference>
<gene>
    <name evidence="2" type="ORF">SAMN05444362_108155</name>
</gene>
<dbReference type="AlphaFoldDB" id="A0A1M5DCX1"/>
<evidence type="ECO:0000313" key="2">
    <source>
        <dbReference type="EMBL" id="SHF64849.1"/>
    </source>
</evidence>
<dbReference type="RefSeq" id="WP_062177938.1">
    <property type="nucleotide sequence ID" value="NZ_BBXL01000004.1"/>
</dbReference>
<dbReference type="EMBL" id="FQUC01000008">
    <property type="protein sequence ID" value="SHF64849.1"/>
    <property type="molecule type" value="Genomic_DNA"/>
</dbReference>